<name>A0A392VDT4_9FABA</name>
<accession>A0A392VDT4</accession>
<proteinExistence type="predicted"/>
<feature type="non-terminal residue" evidence="2">
    <location>
        <position position="1"/>
    </location>
</feature>
<feature type="region of interest" description="Disordered" evidence="1">
    <location>
        <begin position="1"/>
        <end position="31"/>
    </location>
</feature>
<dbReference type="Proteomes" id="UP000265520">
    <property type="component" value="Unassembled WGS sequence"/>
</dbReference>
<dbReference type="AlphaFoldDB" id="A0A392VDT4"/>
<sequence>RPLLYPYTAVMAAESPPTSDEDQKQSNGSNV</sequence>
<comment type="caution">
    <text evidence="2">The sequence shown here is derived from an EMBL/GenBank/DDBJ whole genome shotgun (WGS) entry which is preliminary data.</text>
</comment>
<dbReference type="EMBL" id="LXQA011103757">
    <property type="protein sequence ID" value="MCI84975.1"/>
    <property type="molecule type" value="Genomic_DNA"/>
</dbReference>
<reference evidence="2 3" key="1">
    <citation type="journal article" date="2018" name="Front. Plant Sci.">
        <title>Red Clover (Trifolium pratense) and Zigzag Clover (T. medium) - A Picture of Genomic Similarities and Differences.</title>
        <authorList>
            <person name="Dluhosova J."/>
            <person name="Istvanek J."/>
            <person name="Nedelnik J."/>
            <person name="Repkova J."/>
        </authorList>
    </citation>
    <scope>NUCLEOTIDE SEQUENCE [LARGE SCALE GENOMIC DNA]</scope>
    <source>
        <strain evidence="3">cv. 10/8</strain>
        <tissue evidence="2">Leaf</tissue>
    </source>
</reference>
<evidence type="ECO:0000313" key="3">
    <source>
        <dbReference type="Proteomes" id="UP000265520"/>
    </source>
</evidence>
<keyword evidence="3" id="KW-1185">Reference proteome</keyword>
<evidence type="ECO:0000313" key="2">
    <source>
        <dbReference type="EMBL" id="MCI84975.1"/>
    </source>
</evidence>
<evidence type="ECO:0000256" key="1">
    <source>
        <dbReference type="SAM" id="MobiDB-lite"/>
    </source>
</evidence>
<protein>
    <submittedName>
        <fullName evidence="2">Uncharacterized protein</fullName>
    </submittedName>
</protein>
<organism evidence="2 3">
    <name type="scientific">Trifolium medium</name>
    <dbReference type="NCBI Taxonomy" id="97028"/>
    <lineage>
        <taxon>Eukaryota</taxon>
        <taxon>Viridiplantae</taxon>
        <taxon>Streptophyta</taxon>
        <taxon>Embryophyta</taxon>
        <taxon>Tracheophyta</taxon>
        <taxon>Spermatophyta</taxon>
        <taxon>Magnoliopsida</taxon>
        <taxon>eudicotyledons</taxon>
        <taxon>Gunneridae</taxon>
        <taxon>Pentapetalae</taxon>
        <taxon>rosids</taxon>
        <taxon>fabids</taxon>
        <taxon>Fabales</taxon>
        <taxon>Fabaceae</taxon>
        <taxon>Papilionoideae</taxon>
        <taxon>50 kb inversion clade</taxon>
        <taxon>NPAAA clade</taxon>
        <taxon>Hologalegina</taxon>
        <taxon>IRL clade</taxon>
        <taxon>Trifolieae</taxon>
        <taxon>Trifolium</taxon>
    </lineage>
</organism>